<sequence length="70" mass="7990">MRLVSTVYSKGPDERDHAQLLKNRDKARVALWHKEGIAAIDPKEINDDWIKQMVINIATEQYGARKNGEG</sequence>
<dbReference type="EMBL" id="FXTY01000016">
    <property type="protein sequence ID" value="SMP36415.1"/>
    <property type="molecule type" value="Genomic_DNA"/>
</dbReference>
<reference evidence="2 3" key="1">
    <citation type="submission" date="2017-05" db="EMBL/GenBank/DDBJ databases">
        <authorList>
            <person name="Varghese N."/>
            <person name="Submissions S."/>
        </authorList>
    </citation>
    <scope>NUCLEOTIDE SEQUENCE [LARGE SCALE GENOMIC DNA]</scope>
    <source>
        <strain evidence="2 3">DSM 29734</strain>
    </source>
</reference>
<dbReference type="RefSeq" id="WP_283428051.1">
    <property type="nucleotide sequence ID" value="NZ_FXTY01000016.1"/>
</dbReference>
<evidence type="ECO:0000313" key="2">
    <source>
        <dbReference type="EMBL" id="SMP36534.1"/>
    </source>
</evidence>
<keyword evidence="3" id="KW-1185">Reference proteome</keyword>
<comment type="caution">
    <text evidence="2">The sequence shown here is derived from an EMBL/GenBank/DDBJ whole genome shotgun (WGS) entry which is preliminary data.</text>
</comment>
<protein>
    <submittedName>
        <fullName evidence="2">Uncharacterized protein</fullName>
    </submittedName>
</protein>
<proteinExistence type="predicted"/>
<name>A0ABY1PKZ2_9RHOB</name>
<evidence type="ECO:0000313" key="1">
    <source>
        <dbReference type="EMBL" id="SMP36415.1"/>
    </source>
</evidence>
<organism evidence="2 3">
    <name type="scientific">Shimia sagamensis</name>
    <dbReference type="NCBI Taxonomy" id="1566352"/>
    <lineage>
        <taxon>Bacteria</taxon>
        <taxon>Pseudomonadati</taxon>
        <taxon>Pseudomonadota</taxon>
        <taxon>Alphaproteobacteria</taxon>
        <taxon>Rhodobacterales</taxon>
        <taxon>Roseobacteraceae</taxon>
    </lineage>
</organism>
<dbReference type="EMBL" id="FXTY01000017">
    <property type="protein sequence ID" value="SMP36534.1"/>
    <property type="molecule type" value="Genomic_DNA"/>
</dbReference>
<gene>
    <name evidence="1" type="ORF">SAMN06265373_11615</name>
    <name evidence="2" type="ORF">SAMN06265373_11712</name>
</gene>
<dbReference type="Proteomes" id="UP001157961">
    <property type="component" value="Unassembled WGS sequence"/>
</dbReference>
<accession>A0ABY1PKZ2</accession>
<evidence type="ECO:0000313" key="3">
    <source>
        <dbReference type="Proteomes" id="UP001157961"/>
    </source>
</evidence>